<gene>
    <name evidence="1" type="ORF">BPAG_LOCUS774</name>
</gene>
<organism evidence="3">
    <name type="scientific">Brugia pahangi</name>
    <name type="common">Filarial nematode worm</name>
    <dbReference type="NCBI Taxonomy" id="6280"/>
    <lineage>
        <taxon>Eukaryota</taxon>
        <taxon>Metazoa</taxon>
        <taxon>Ecdysozoa</taxon>
        <taxon>Nematoda</taxon>
        <taxon>Chromadorea</taxon>
        <taxon>Rhabditida</taxon>
        <taxon>Spirurina</taxon>
        <taxon>Spiruromorpha</taxon>
        <taxon>Filarioidea</taxon>
        <taxon>Onchocercidae</taxon>
        <taxon>Brugia</taxon>
    </lineage>
</organism>
<dbReference type="WBParaSite" id="BPAG_0000077301-mRNA-1">
    <property type="protein sequence ID" value="BPAG_0000077301-mRNA-1"/>
    <property type="gene ID" value="BPAG_0000077301"/>
</dbReference>
<reference evidence="3" key="1">
    <citation type="submission" date="2017-02" db="UniProtKB">
        <authorList>
            <consortium name="WormBaseParasite"/>
        </authorList>
    </citation>
    <scope>IDENTIFICATION</scope>
</reference>
<proteinExistence type="predicted"/>
<dbReference type="Proteomes" id="UP000278627">
    <property type="component" value="Unassembled WGS sequence"/>
</dbReference>
<dbReference type="AlphaFoldDB" id="A0A0N4SYG3"/>
<keyword evidence="2" id="KW-1185">Reference proteome</keyword>
<reference evidence="1 2" key="2">
    <citation type="submission" date="2018-11" db="EMBL/GenBank/DDBJ databases">
        <authorList>
            <consortium name="Pathogen Informatics"/>
        </authorList>
    </citation>
    <scope>NUCLEOTIDE SEQUENCE [LARGE SCALE GENOMIC DNA]</scope>
</reference>
<evidence type="ECO:0000313" key="1">
    <source>
        <dbReference type="EMBL" id="VDN81960.1"/>
    </source>
</evidence>
<protein>
    <submittedName>
        <fullName evidence="3">DUF3403 domain-containing protein</fullName>
    </submittedName>
</protein>
<evidence type="ECO:0000313" key="3">
    <source>
        <dbReference type="WBParaSite" id="BPAG_0000077301-mRNA-1"/>
    </source>
</evidence>
<accession>A0A0N4SYG3</accession>
<sequence>MQLFIRVQGAEEESRHVDEFLRGVTCVDCLLMGLECSQKHYSVTKYHIPTRMISRNCGLTMVEDVVGPFVGPPVVAHRSIMRYDAVQFTISCVLMGSSCGYFTSTASL</sequence>
<dbReference type="EMBL" id="UZAD01000042">
    <property type="protein sequence ID" value="VDN81960.1"/>
    <property type="molecule type" value="Genomic_DNA"/>
</dbReference>
<name>A0A0N4SYG3_BRUPA</name>
<evidence type="ECO:0000313" key="2">
    <source>
        <dbReference type="Proteomes" id="UP000278627"/>
    </source>
</evidence>